<feature type="repeat" description="ANK" evidence="2">
    <location>
        <begin position="987"/>
        <end position="1019"/>
    </location>
</feature>
<feature type="transmembrane region" description="Helical" evidence="4">
    <location>
        <begin position="158"/>
        <end position="178"/>
    </location>
</feature>
<keyword evidence="8" id="KW-1185">Reference proteome</keyword>
<gene>
    <name evidence="7" type="ORF">Q9L58_008915</name>
</gene>
<keyword evidence="1" id="KW-0677">Repeat</keyword>
<feature type="region of interest" description="Disordered" evidence="3">
    <location>
        <begin position="48"/>
        <end position="68"/>
    </location>
</feature>
<name>A0ABR3G8D0_9PEZI</name>
<evidence type="ECO:0000313" key="8">
    <source>
        <dbReference type="Proteomes" id="UP001447188"/>
    </source>
</evidence>
<evidence type="ECO:0000256" key="2">
    <source>
        <dbReference type="PROSITE-ProRule" id="PRU00023"/>
    </source>
</evidence>
<dbReference type="Pfam" id="PF12796">
    <property type="entry name" value="Ank_2"/>
    <property type="match status" value="2"/>
</dbReference>
<comment type="caution">
    <text evidence="7">The sequence shown here is derived from an EMBL/GenBank/DDBJ whole genome shotgun (WGS) entry which is preliminary data.</text>
</comment>
<organism evidence="7 8">
    <name type="scientific">Discina gigas</name>
    <dbReference type="NCBI Taxonomy" id="1032678"/>
    <lineage>
        <taxon>Eukaryota</taxon>
        <taxon>Fungi</taxon>
        <taxon>Dikarya</taxon>
        <taxon>Ascomycota</taxon>
        <taxon>Pezizomycotina</taxon>
        <taxon>Pezizomycetes</taxon>
        <taxon>Pezizales</taxon>
        <taxon>Discinaceae</taxon>
        <taxon>Discina</taxon>
    </lineage>
</organism>
<reference evidence="7 8" key="1">
    <citation type="submission" date="2024-02" db="EMBL/GenBank/DDBJ databases">
        <title>Discinaceae phylogenomics.</title>
        <authorList>
            <person name="Dirks A.C."/>
            <person name="James T.Y."/>
        </authorList>
    </citation>
    <scope>NUCLEOTIDE SEQUENCE [LARGE SCALE GENOMIC DNA]</scope>
    <source>
        <strain evidence="7 8">ACD0624</strain>
    </source>
</reference>
<sequence>MRRQKFFTGARDFFATITPRRRSRSAQPAPRPGEYIHTSASSAVAISHSLPLDPGSGPAPSAPAAVNPPTPAVIVRESFTSDPALSGAIDKCIEKLSQDDKAAFQSAGDIMRKIQEMDEANSGDASTRTLRTRIGAVLQLIKRFTAAVAPCIQYSPHVSLAIGGFNCVLLLVLGYIQFFEDLTSMIERIGEHLHYLTEYSLAVFQSSSLVQSALVSAWCDLLDFFVAAKGVFGDQTSYLKSFKLFMRVTWEPFESRFKPIEDKFVHHALIVVRSAGVEGAISRYNRLEQKDEAARAEKRRAVLAWLSPIDFEDIHQAHFKKHFKAGTGKTVLASLVIEEQSSHHQLSKNTGISFVYFHHKEQLPAATYVGVIIKQLCRRMKELPVELEAFYDNHYLNASKPGCNELQGVLMQVLKHFERVFLVLDALDECRDQRKEFLEVLAKTVSPVTTDHGNVKLFITSRKERDIERALKTFPTIEIEAKRVDKDIELYVTSQLQKHRRDGTLIINDSLERRISLALTSQAGGMFLWVEFQLQHILDLPSYHDIEGALKDLPANIEETYERIIQLIQERPREQRELARRVLMWVAYATRPLELEELEYAVAMETTTKSEDQLESMRPRTGFVLDACRNLIVLNSDSLDESSCTVRFVHFSVHEFLIDKSQSPENSSAVAALNIAPQLAHAEISHMCINFLVSCGNHHPRFFFYSRLAHYAVSNWNRHVGALTELNPELILCILKFFKFGAFITHVFMDCYQQANHTKFKQSTIALIFNLPLLFSELRESIHDQENSPDELYAIHYAAKHDSYSAVKQLCDRGFSVEQLDSTSSPPIFYACSKRVAELILDNGVDVNGEWDNSTAVYLLQAAVLVGVKEVVQLYLDRGAIVNAQGGKYGSALQAAAAKGTIEMVQLLLDWKADVNAQGGDYGNALQAAAAKGTIEMVQLLFDWKADVNAQGGKYGNALQAAAACDTIEMVQLLLDWKADVNAQGGKHGSALQAAAAIGSIETVQLLLDWKADVNAQGGLYGNALQAAAAEGKIETVQLLLDWKADGGKHGSALQAAAAIGSIETVQLLLDWKADVNAQGGYYGSALQAAAAEGTIEMVQLLRKHGAVEQRTDTESSDI</sequence>
<feature type="compositionally biased region" description="Low complexity" evidence="3">
    <location>
        <begin position="54"/>
        <end position="65"/>
    </location>
</feature>
<proteinExistence type="predicted"/>
<dbReference type="PANTHER" id="PTHR10039:SF14">
    <property type="entry name" value="NACHT DOMAIN-CONTAINING PROTEIN"/>
    <property type="match status" value="1"/>
</dbReference>
<dbReference type="PROSITE" id="PS50088">
    <property type="entry name" value="ANK_REPEAT"/>
    <property type="match status" value="3"/>
</dbReference>
<evidence type="ECO:0000256" key="1">
    <source>
        <dbReference type="ARBA" id="ARBA00022737"/>
    </source>
</evidence>
<evidence type="ECO:0000259" key="5">
    <source>
        <dbReference type="Pfam" id="PF22939"/>
    </source>
</evidence>
<protein>
    <recommendedName>
        <fullName evidence="9">NACHT domain-containing protein</fullName>
    </recommendedName>
</protein>
<dbReference type="InterPro" id="IPR036770">
    <property type="entry name" value="Ankyrin_rpt-contain_sf"/>
</dbReference>
<dbReference type="InterPro" id="IPR054471">
    <property type="entry name" value="GPIID_WHD"/>
</dbReference>
<dbReference type="Pfam" id="PF22939">
    <property type="entry name" value="WHD_GPIID"/>
    <property type="match status" value="1"/>
</dbReference>
<dbReference type="SUPFAM" id="SSF52540">
    <property type="entry name" value="P-loop containing nucleoside triphosphate hydrolases"/>
    <property type="match status" value="1"/>
</dbReference>
<keyword evidence="4" id="KW-0472">Membrane</keyword>
<dbReference type="Gene3D" id="1.25.40.20">
    <property type="entry name" value="Ankyrin repeat-containing domain"/>
    <property type="match status" value="2"/>
</dbReference>
<feature type="repeat" description="ANK" evidence="2">
    <location>
        <begin position="888"/>
        <end position="920"/>
    </location>
</feature>
<dbReference type="Gene3D" id="3.40.50.300">
    <property type="entry name" value="P-loop containing nucleotide triphosphate hydrolases"/>
    <property type="match status" value="1"/>
</dbReference>
<evidence type="ECO:0000256" key="4">
    <source>
        <dbReference type="SAM" id="Phobius"/>
    </source>
</evidence>
<evidence type="ECO:0008006" key="9">
    <source>
        <dbReference type="Google" id="ProtNLM"/>
    </source>
</evidence>
<keyword evidence="4" id="KW-0812">Transmembrane</keyword>
<dbReference type="SMART" id="SM00248">
    <property type="entry name" value="ANK"/>
    <property type="match status" value="9"/>
</dbReference>
<accession>A0ABR3G8D0</accession>
<dbReference type="InterPro" id="IPR027417">
    <property type="entry name" value="P-loop_NTPase"/>
</dbReference>
<evidence type="ECO:0000256" key="3">
    <source>
        <dbReference type="SAM" id="MobiDB-lite"/>
    </source>
</evidence>
<keyword evidence="2" id="KW-0040">ANK repeat</keyword>
<feature type="domain" description="GPI inositol-deacylase winged helix" evidence="5">
    <location>
        <begin position="575"/>
        <end position="662"/>
    </location>
</feature>
<dbReference type="Proteomes" id="UP001447188">
    <property type="component" value="Unassembled WGS sequence"/>
</dbReference>
<evidence type="ECO:0000313" key="7">
    <source>
        <dbReference type="EMBL" id="KAL0632205.1"/>
    </source>
</evidence>
<dbReference type="Pfam" id="PF24883">
    <property type="entry name" value="NPHP3_N"/>
    <property type="match status" value="1"/>
</dbReference>
<dbReference type="InterPro" id="IPR002110">
    <property type="entry name" value="Ankyrin_rpt"/>
</dbReference>
<dbReference type="InterPro" id="IPR056884">
    <property type="entry name" value="NPHP3-like_N"/>
</dbReference>
<evidence type="ECO:0000259" key="6">
    <source>
        <dbReference type="Pfam" id="PF24883"/>
    </source>
</evidence>
<keyword evidence="4" id="KW-1133">Transmembrane helix</keyword>
<dbReference type="SUPFAM" id="SSF48403">
    <property type="entry name" value="Ankyrin repeat"/>
    <property type="match status" value="1"/>
</dbReference>
<feature type="domain" description="Nephrocystin 3-like N-terminal" evidence="6">
    <location>
        <begin position="322"/>
        <end position="462"/>
    </location>
</feature>
<feature type="repeat" description="ANK" evidence="2">
    <location>
        <begin position="1049"/>
        <end position="1081"/>
    </location>
</feature>
<dbReference type="EMBL" id="JBBBZM010000181">
    <property type="protein sequence ID" value="KAL0632205.1"/>
    <property type="molecule type" value="Genomic_DNA"/>
</dbReference>
<dbReference type="PANTHER" id="PTHR10039">
    <property type="entry name" value="AMELOGENIN"/>
    <property type="match status" value="1"/>
</dbReference>